<evidence type="ECO:0000313" key="2">
    <source>
        <dbReference type="EMBL" id="KAJ4474234.1"/>
    </source>
</evidence>
<feature type="region of interest" description="Disordered" evidence="1">
    <location>
        <begin position="1"/>
        <end position="27"/>
    </location>
</feature>
<name>A0A9W9A5V9_9AGAR</name>
<organism evidence="2 3">
    <name type="scientific">Lentinula aciculospora</name>
    <dbReference type="NCBI Taxonomy" id="153920"/>
    <lineage>
        <taxon>Eukaryota</taxon>
        <taxon>Fungi</taxon>
        <taxon>Dikarya</taxon>
        <taxon>Basidiomycota</taxon>
        <taxon>Agaricomycotina</taxon>
        <taxon>Agaricomycetes</taxon>
        <taxon>Agaricomycetidae</taxon>
        <taxon>Agaricales</taxon>
        <taxon>Marasmiineae</taxon>
        <taxon>Omphalotaceae</taxon>
        <taxon>Lentinula</taxon>
    </lineage>
</organism>
<dbReference type="OrthoDB" id="3034829at2759"/>
<gene>
    <name evidence="2" type="ORF">J3R30DRAFT_648644</name>
</gene>
<dbReference type="EMBL" id="JAOTPV010000016">
    <property type="protein sequence ID" value="KAJ4474234.1"/>
    <property type="molecule type" value="Genomic_DNA"/>
</dbReference>
<protein>
    <submittedName>
        <fullName evidence="2">Uncharacterized protein</fullName>
    </submittedName>
</protein>
<accession>A0A9W9A5V9</accession>
<dbReference type="AlphaFoldDB" id="A0A9W9A5V9"/>
<evidence type="ECO:0000313" key="3">
    <source>
        <dbReference type="Proteomes" id="UP001150266"/>
    </source>
</evidence>
<dbReference type="Proteomes" id="UP001150266">
    <property type="component" value="Unassembled WGS sequence"/>
</dbReference>
<keyword evidence="3" id="KW-1185">Reference proteome</keyword>
<sequence>MSSFDATSKPYHASSPTSSLDDEVDNREDLRYTIRPTLSESTRDSFLAVPAFHIPSSGSLRLAKMDRIRKKLGEDVPIHLVFPNEEESDVESVDSILTYPTAPNVTIHWRPLPSLPVEDDTSSQSSTLSSHSTHTRLCNARDSLLIQSSCRTHKIKRKPVPQFDQEESADDLLLDAESLRRREKERLSLILELPRELEDMLSLSEFDGSSLISARFSDRGEEDASSRRYQNL</sequence>
<comment type="caution">
    <text evidence="2">The sequence shown here is derived from an EMBL/GenBank/DDBJ whole genome shotgun (WGS) entry which is preliminary data.</text>
</comment>
<evidence type="ECO:0000256" key="1">
    <source>
        <dbReference type="SAM" id="MobiDB-lite"/>
    </source>
</evidence>
<reference evidence="2" key="1">
    <citation type="submission" date="2022-08" db="EMBL/GenBank/DDBJ databases">
        <title>A Global Phylogenomic Analysis of the Shiitake Genus Lentinula.</title>
        <authorList>
            <consortium name="DOE Joint Genome Institute"/>
            <person name="Sierra-Patev S."/>
            <person name="Min B."/>
            <person name="Naranjo-Ortiz M."/>
            <person name="Looney B."/>
            <person name="Konkel Z."/>
            <person name="Slot J.C."/>
            <person name="Sakamoto Y."/>
            <person name="Steenwyk J.L."/>
            <person name="Rokas A."/>
            <person name="Carro J."/>
            <person name="Camarero S."/>
            <person name="Ferreira P."/>
            <person name="Molpeceres G."/>
            <person name="Ruiz-Duenas F.J."/>
            <person name="Serrano A."/>
            <person name="Henrissat B."/>
            <person name="Drula E."/>
            <person name="Hughes K.W."/>
            <person name="Mata J.L."/>
            <person name="Ishikawa N.K."/>
            <person name="Vargas-Isla R."/>
            <person name="Ushijima S."/>
            <person name="Smith C.A."/>
            <person name="Ahrendt S."/>
            <person name="Andreopoulos W."/>
            <person name="He G."/>
            <person name="Labutti K."/>
            <person name="Lipzen A."/>
            <person name="Ng V."/>
            <person name="Riley R."/>
            <person name="Sandor L."/>
            <person name="Barry K."/>
            <person name="Martinez A.T."/>
            <person name="Xiao Y."/>
            <person name="Gibbons J.G."/>
            <person name="Terashima K."/>
            <person name="Grigoriev I.V."/>
            <person name="Hibbett D.S."/>
        </authorList>
    </citation>
    <scope>NUCLEOTIDE SEQUENCE</scope>
    <source>
        <strain evidence="2">JLM2183</strain>
    </source>
</reference>
<proteinExistence type="predicted"/>